<evidence type="ECO:0000313" key="16">
    <source>
        <dbReference type="Proteomes" id="UP000008495"/>
    </source>
</evidence>
<evidence type="ECO:0000256" key="6">
    <source>
        <dbReference type="ARBA" id="ARBA00022840"/>
    </source>
</evidence>
<feature type="transmembrane region" description="Helical" evidence="12">
    <location>
        <begin position="138"/>
        <end position="156"/>
    </location>
</feature>
<evidence type="ECO:0000256" key="9">
    <source>
        <dbReference type="ARBA" id="ARBA00023136"/>
    </source>
</evidence>
<keyword evidence="4 12" id="KW-0479">Metal-binding</keyword>
<evidence type="ECO:0000256" key="8">
    <source>
        <dbReference type="ARBA" id="ARBA00022989"/>
    </source>
</evidence>
<dbReference type="NCBIfam" id="TIGR01525">
    <property type="entry name" value="ATPase-IB_hvy"/>
    <property type="match status" value="1"/>
</dbReference>
<evidence type="ECO:0000259" key="14">
    <source>
        <dbReference type="PROSITE" id="PS50846"/>
    </source>
</evidence>
<feature type="transmembrane region" description="Helical" evidence="12">
    <location>
        <begin position="162"/>
        <end position="181"/>
    </location>
</feature>
<evidence type="ECO:0000313" key="15">
    <source>
        <dbReference type="EMBL" id="GAB79334.1"/>
    </source>
</evidence>
<evidence type="ECO:0000256" key="2">
    <source>
        <dbReference type="ARBA" id="ARBA00006024"/>
    </source>
</evidence>
<keyword evidence="3 12" id="KW-0812">Transmembrane</keyword>
<dbReference type="PROSITE" id="PS00154">
    <property type="entry name" value="ATPASE_E1_E2"/>
    <property type="match status" value="1"/>
</dbReference>
<dbReference type="InterPro" id="IPR036163">
    <property type="entry name" value="HMA_dom_sf"/>
</dbReference>
<dbReference type="GO" id="GO:0005524">
    <property type="term" value="F:ATP binding"/>
    <property type="evidence" value="ECO:0007669"/>
    <property type="project" value="UniProtKB-UniRule"/>
</dbReference>
<dbReference type="SFLD" id="SFLDS00003">
    <property type="entry name" value="Haloacid_Dehalogenase"/>
    <property type="match status" value="1"/>
</dbReference>
<feature type="transmembrane region" description="Helical" evidence="12">
    <location>
        <begin position="259"/>
        <end position="277"/>
    </location>
</feature>
<dbReference type="InterPro" id="IPR059000">
    <property type="entry name" value="ATPase_P-type_domA"/>
</dbReference>
<feature type="region of interest" description="Disordered" evidence="13">
    <location>
        <begin position="101"/>
        <end position="126"/>
    </location>
</feature>
<dbReference type="SUPFAM" id="SSF56784">
    <property type="entry name" value="HAD-like"/>
    <property type="match status" value="1"/>
</dbReference>
<dbReference type="Gene3D" id="2.70.150.10">
    <property type="entry name" value="Calcium-transporting ATPase, cytoplasmic transduction domain A"/>
    <property type="match status" value="1"/>
</dbReference>
<evidence type="ECO:0000256" key="7">
    <source>
        <dbReference type="ARBA" id="ARBA00022967"/>
    </source>
</evidence>
<keyword evidence="7" id="KW-1278">Translocase</keyword>
<dbReference type="GO" id="GO:0016887">
    <property type="term" value="F:ATP hydrolysis activity"/>
    <property type="evidence" value="ECO:0007669"/>
    <property type="project" value="InterPro"/>
</dbReference>
<keyword evidence="5 12" id="KW-0547">Nucleotide-binding</keyword>
<dbReference type="SUPFAM" id="SSF81665">
    <property type="entry name" value="Calcium ATPase, transmembrane domain M"/>
    <property type="match status" value="1"/>
</dbReference>
<evidence type="ECO:0000256" key="11">
    <source>
        <dbReference type="ARBA" id="ARBA00074171"/>
    </source>
</evidence>
<evidence type="ECO:0000256" key="12">
    <source>
        <dbReference type="RuleBase" id="RU362081"/>
    </source>
</evidence>
<comment type="catalytic activity">
    <reaction evidence="10">
        <text>ATP + H2O = ADP + phosphate + H(+)</text>
        <dbReference type="Rhea" id="RHEA:13065"/>
        <dbReference type="ChEBI" id="CHEBI:15377"/>
        <dbReference type="ChEBI" id="CHEBI:15378"/>
        <dbReference type="ChEBI" id="CHEBI:30616"/>
        <dbReference type="ChEBI" id="CHEBI:43474"/>
        <dbReference type="ChEBI" id="CHEBI:456216"/>
    </reaction>
</comment>
<evidence type="ECO:0000256" key="13">
    <source>
        <dbReference type="SAM" id="MobiDB-lite"/>
    </source>
</evidence>
<dbReference type="GO" id="GO:0055070">
    <property type="term" value="P:copper ion homeostasis"/>
    <property type="evidence" value="ECO:0007669"/>
    <property type="project" value="TreeGrafter"/>
</dbReference>
<dbReference type="PROSITE" id="PS01047">
    <property type="entry name" value="HMA_1"/>
    <property type="match status" value="1"/>
</dbReference>
<dbReference type="EMBL" id="BAGZ01000022">
    <property type="protein sequence ID" value="GAB79334.1"/>
    <property type="molecule type" value="Genomic_DNA"/>
</dbReference>
<dbReference type="InterPro" id="IPR044492">
    <property type="entry name" value="P_typ_ATPase_HD_dom"/>
</dbReference>
<dbReference type="InterPro" id="IPR027256">
    <property type="entry name" value="P-typ_ATPase_IB"/>
</dbReference>
<dbReference type="Proteomes" id="UP000008495">
    <property type="component" value="Unassembled WGS sequence"/>
</dbReference>
<dbReference type="InterPro" id="IPR023298">
    <property type="entry name" value="ATPase_P-typ_TM_dom_sf"/>
</dbReference>
<keyword evidence="12" id="KW-1003">Cell membrane</keyword>
<dbReference type="GO" id="GO:0005507">
    <property type="term" value="F:copper ion binding"/>
    <property type="evidence" value="ECO:0007669"/>
    <property type="project" value="TreeGrafter"/>
</dbReference>
<dbReference type="NCBIfam" id="TIGR01511">
    <property type="entry name" value="ATPase-IB1_Cu"/>
    <property type="match status" value="1"/>
</dbReference>
<dbReference type="InterPro" id="IPR018303">
    <property type="entry name" value="ATPase_P-typ_P_site"/>
</dbReference>
<feature type="transmembrane region" description="Helical" evidence="12">
    <location>
        <begin position="763"/>
        <end position="780"/>
    </location>
</feature>
<dbReference type="RefSeq" id="WP_006504092.1">
    <property type="nucleotide sequence ID" value="NZ_BAGZ01000022.1"/>
</dbReference>
<dbReference type="Gene3D" id="3.40.1110.10">
    <property type="entry name" value="Calcium-transporting ATPase, cytoplasmic domain N"/>
    <property type="match status" value="1"/>
</dbReference>
<keyword evidence="16" id="KW-1185">Reference proteome</keyword>
<dbReference type="SFLD" id="SFLDF00027">
    <property type="entry name" value="p-type_atpase"/>
    <property type="match status" value="1"/>
</dbReference>
<dbReference type="GO" id="GO:0043682">
    <property type="term" value="F:P-type divalent copper transporter activity"/>
    <property type="evidence" value="ECO:0007669"/>
    <property type="project" value="TreeGrafter"/>
</dbReference>
<dbReference type="Gene3D" id="3.30.70.100">
    <property type="match status" value="1"/>
</dbReference>
<sequence length="809" mass="83098">MTDLHPRHPAAAATTSTAPDAPENPAGPVGQVDLAIEGMTCAACVARVEKRLGRLDGVTAVVNLATESARITLHHQRPADELVATVVKAGYGARVLAVRDLTAPPPAPGEPADTGSAPDVHDTSAPTRQRLADLRRRLLVAATRGLPVMVLSMVPAWQFTGWQWIVAALTIPIATWCAWPFHRSAFAAARHGAFTMDTLVSLGVIASTTWSLWALFLGGAGQLGMRMDMSLLPALDGGLIGGTPTTGHGNGHDQDIPHLYFETAAMIVTFLLAGRYAEARSRHRAGDALRSLLALGAKEATRVDTDPDGTRHHRQIPATALRLDDLILVRPGETVATDGTVVEGHSAVDCSMLTGEPVPVDVAPGDEVAGGTVNSTGALVVRATRVGEHTTLARIARMVAEAQAGKAPVQRLADRVSAVFVPVVLAISAATFLTWVMTGRPLQAAFTAAVAVLVVACPCALGLATPTALLVGSGRAAQLGIVIKGPEILESTRRIDTVLLDKTGTLTTGRMSLASVHPLDGQDGDAALAVAAAAEQASEHPIAAAVVDAARERGLALPEAAAVRASTGLGVSAEVTVDGQARQVLVGRPAWLADRGMAVDGVEEVVAALPGGATAVAVGWDGRARAVLAVSDTVKDEAADAVAQLRALGVEPYLLTGDRAEAAVQIAAEVGIAPDRVVAGVLPEGKTDEVRRLQGQGRVVAMVGDGVNDAAALTQADLGLAIGTGTDVAIEAGDLVLVSGDPRAAAAAVRVSRATLRVVKQNLGWAFGYNVIALPLAAAGLLNPGIAAAFMASSSVIVVGNSLRLRRAH</sequence>
<dbReference type="eggNOG" id="COG2217">
    <property type="taxonomic scope" value="Bacteria"/>
</dbReference>
<accession>K6VRE3</accession>
<keyword evidence="6 12" id="KW-0067">ATP-binding</keyword>
<dbReference type="PRINTS" id="PR00941">
    <property type="entry name" value="CDATPASE"/>
</dbReference>
<dbReference type="PANTHER" id="PTHR43520:SF8">
    <property type="entry name" value="P-TYPE CU(+) TRANSPORTER"/>
    <property type="match status" value="1"/>
</dbReference>
<dbReference type="Pfam" id="PF00403">
    <property type="entry name" value="HMA"/>
    <property type="match status" value="1"/>
</dbReference>
<dbReference type="SUPFAM" id="SSF55008">
    <property type="entry name" value="HMA, heavy metal-associated domain"/>
    <property type="match status" value="1"/>
</dbReference>
<evidence type="ECO:0000256" key="4">
    <source>
        <dbReference type="ARBA" id="ARBA00022723"/>
    </source>
</evidence>
<protein>
    <recommendedName>
        <fullName evidence="11">Cation-transporting P-type ATPase B</fullName>
    </recommendedName>
</protein>
<dbReference type="InterPro" id="IPR001757">
    <property type="entry name" value="P_typ_ATPase"/>
</dbReference>
<proteinExistence type="inferred from homology"/>
<dbReference type="PANTHER" id="PTHR43520">
    <property type="entry name" value="ATP7, ISOFORM B"/>
    <property type="match status" value="1"/>
</dbReference>
<comment type="similarity">
    <text evidence="2 12">Belongs to the cation transport ATPase (P-type) (TC 3.A.3) family. Type IB subfamily.</text>
</comment>
<keyword evidence="8 12" id="KW-1133">Transmembrane helix</keyword>
<organism evidence="15 16">
    <name type="scientific">Austwickia chelonae NBRC 105200</name>
    <dbReference type="NCBI Taxonomy" id="1184607"/>
    <lineage>
        <taxon>Bacteria</taxon>
        <taxon>Bacillati</taxon>
        <taxon>Actinomycetota</taxon>
        <taxon>Actinomycetes</taxon>
        <taxon>Micrococcales</taxon>
        <taxon>Dermatophilaceae</taxon>
        <taxon>Austwickia</taxon>
    </lineage>
</organism>
<feature type="compositionally biased region" description="Low complexity" evidence="13">
    <location>
        <begin position="9"/>
        <end position="21"/>
    </location>
</feature>
<dbReference type="SUPFAM" id="SSF81653">
    <property type="entry name" value="Calcium ATPase, transduction domain A"/>
    <property type="match status" value="1"/>
</dbReference>
<dbReference type="InterPro" id="IPR036412">
    <property type="entry name" value="HAD-like_sf"/>
</dbReference>
<evidence type="ECO:0000256" key="10">
    <source>
        <dbReference type="ARBA" id="ARBA00049360"/>
    </source>
</evidence>
<evidence type="ECO:0000256" key="1">
    <source>
        <dbReference type="ARBA" id="ARBA00004651"/>
    </source>
</evidence>
<feature type="transmembrane region" description="Helical" evidence="12">
    <location>
        <begin position="193"/>
        <end position="216"/>
    </location>
</feature>
<dbReference type="NCBIfam" id="TIGR01494">
    <property type="entry name" value="ATPase_P-type"/>
    <property type="match status" value="1"/>
</dbReference>
<dbReference type="FunFam" id="3.30.70.100:FF:000005">
    <property type="entry name" value="Copper-exporting P-type ATPase A"/>
    <property type="match status" value="1"/>
</dbReference>
<dbReference type="PRINTS" id="PR00119">
    <property type="entry name" value="CATATPASE"/>
</dbReference>
<feature type="region of interest" description="Disordered" evidence="13">
    <location>
        <begin position="1"/>
        <end position="30"/>
    </location>
</feature>
<comment type="caution">
    <text evidence="15">The sequence shown here is derived from an EMBL/GenBank/DDBJ whole genome shotgun (WGS) entry which is preliminary data.</text>
</comment>
<dbReference type="CDD" id="cd00371">
    <property type="entry name" value="HMA"/>
    <property type="match status" value="1"/>
</dbReference>
<comment type="subcellular location">
    <subcellularLocation>
        <location evidence="1">Cell membrane</location>
        <topology evidence="1">Multi-pass membrane protein</topology>
    </subcellularLocation>
</comment>
<dbReference type="Gene3D" id="3.40.50.1000">
    <property type="entry name" value="HAD superfamily/HAD-like"/>
    <property type="match status" value="1"/>
</dbReference>
<dbReference type="InterPro" id="IPR023299">
    <property type="entry name" value="ATPase_P-typ_cyto_dom_N"/>
</dbReference>
<dbReference type="PROSITE" id="PS50846">
    <property type="entry name" value="HMA_2"/>
    <property type="match status" value="1"/>
</dbReference>
<dbReference type="InterPro" id="IPR023214">
    <property type="entry name" value="HAD_sf"/>
</dbReference>
<dbReference type="SFLD" id="SFLDG00002">
    <property type="entry name" value="C1.7:_P-type_atpase_like"/>
    <property type="match status" value="1"/>
</dbReference>
<dbReference type="GO" id="GO:0005886">
    <property type="term" value="C:plasma membrane"/>
    <property type="evidence" value="ECO:0007669"/>
    <property type="project" value="UniProtKB-SubCell"/>
</dbReference>
<evidence type="ECO:0000256" key="3">
    <source>
        <dbReference type="ARBA" id="ARBA00022692"/>
    </source>
</evidence>
<evidence type="ECO:0000256" key="5">
    <source>
        <dbReference type="ARBA" id="ARBA00022741"/>
    </source>
</evidence>
<reference evidence="15 16" key="1">
    <citation type="submission" date="2012-08" db="EMBL/GenBank/DDBJ databases">
        <title>Whole genome shotgun sequence of Austwickia chelonae NBRC 105200.</title>
        <authorList>
            <person name="Yoshida I."/>
            <person name="Hosoyama A."/>
            <person name="Tsuchikane K."/>
            <person name="Katsumata H."/>
            <person name="Ando Y."/>
            <person name="Ohji S."/>
            <person name="Hamada M."/>
            <person name="Tamura T."/>
            <person name="Yamazoe A."/>
            <person name="Yamazaki S."/>
            <person name="Fujita N."/>
        </authorList>
    </citation>
    <scope>NUCLEOTIDE SEQUENCE [LARGE SCALE GENOMIC DNA]</scope>
    <source>
        <strain evidence="15 16">NBRC 105200</strain>
    </source>
</reference>
<dbReference type="CDD" id="cd02094">
    <property type="entry name" value="P-type_ATPase_Cu-like"/>
    <property type="match status" value="1"/>
</dbReference>
<dbReference type="InterPro" id="IPR017969">
    <property type="entry name" value="Heavy-metal-associated_CS"/>
</dbReference>
<dbReference type="InterPro" id="IPR008250">
    <property type="entry name" value="ATPase_P-typ_transduc_dom_A_sf"/>
</dbReference>
<name>K6VRE3_9MICO</name>
<keyword evidence="9 12" id="KW-0472">Membrane</keyword>
<feature type="domain" description="HMA" evidence="14">
    <location>
        <begin position="30"/>
        <end position="94"/>
    </location>
</feature>
<dbReference type="Pfam" id="PF00122">
    <property type="entry name" value="E1-E2_ATPase"/>
    <property type="match status" value="1"/>
</dbReference>
<dbReference type="AlphaFoldDB" id="K6VRE3"/>
<feature type="transmembrane region" description="Helical" evidence="12">
    <location>
        <begin position="416"/>
        <end position="438"/>
    </location>
</feature>
<feature type="transmembrane region" description="Helical" evidence="12">
    <location>
        <begin position="444"/>
        <end position="471"/>
    </location>
</feature>
<dbReference type="Pfam" id="PF00702">
    <property type="entry name" value="Hydrolase"/>
    <property type="match status" value="1"/>
</dbReference>
<dbReference type="FunFam" id="2.70.150.10:FF:000002">
    <property type="entry name" value="Copper-transporting ATPase 1, putative"/>
    <property type="match status" value="1"/>
</dbReference>
<gene>
    <name evidence="15" type="primary">copA</name>
    <name evidence="15" type="ORF">AUCHE_22_01040</name>
</gene>
<feature type="transmembrane region" description="Helical" evidence="12">
    <location>
        <begin position="786"/>
        <end position="803"/>
    </location>
</feature>
<dbReference type="STRING" id="100225.SAMN05421595_2644"/>
<dbReference type="OrthoDB" id="7059309at2"/>
<dbReference type="InterPro" id="IPR006121">
    <property type="entry name" value="HMA_dom"/>
</dbReference>